<feature type="transmembrane region" description="Helical" evidence="1">
    <location>
        <begin position="48"/>
        <end position="67"/>
    </location>
</feature>
<comment type="caution">
    <text evidence="2">The sequence shown here is derived from an EMBL/GenBank/DDBJ whole genome shotgun (WGS) entry which is preliminary data.</text>
</comment>
<keyword evidence="1" id="KW-1133">Transmembrane helix</keyword>
<name>A0AAW2EER4_9HYME</name>
<dbReference type="Proteomes" id="UP001430953">
    <property type="component" value="Unassembled WGS sequence"/>
</dbReference>
<evidence type="ECO:0000313" key="3">
    <source>
        <dbReference type="Proteomes" id="UP001430953"/>
    </source>
</evidence>
<reference evidence="2 3" key="1">
    <citation type="submission" date="2023-03" db="EMBL/GenBank/DDBJ databases">
        <title>High recombination rates correlate with genetic variation in Cardiocondyla obscurior ants.</title>
        <authorList>
            <person name="Errbii M."/>
        </authorList>
    </citation>
    <scope>NUCLEOTIDE SEQUENCE [LARGE SCALE GENOMIC DNA]</scope>
    <source>
        <strain evidence="2">Alpha-2009</strain>
        <tissue evidence="2">Whole body</tissue>
    </source>
</reference>
<keyword evidence="3" id="KW-1185">Reference proteome</keyword>
<protein>
    <submittedName>
        <fullName evidence="2">Uncharacterized protein</fullName>
    </submittedName>
</protein>
<evidence type="ECO:0000313" key="2">
    <source>
        <dbReference type="EMBL" id="KAL0102201.1"/>
    </source>
</evidence>
<sequence length="87" mass="10363">MSWRPIMRSIIRRYSYSSGAAQVIFIVGGIAKLLLDSDVYFSRRIRPLVIKIAISFFFFFFFFFFSFSLGTFVDHYYCSRTYVTYTL</sequence>
<dbReference type="EMBL" id="JADYXP020000023">
    <property type="protein sequence ID" value="KAL0102201.1"/>
    <property type="molecule type" value="Genomic_DNA"/>
</dbReference>
<dbReference type="AlphaFoldDB" id="A0AAW2EER4"/>
<keyword evidence="1" id="KW-0812">Transmembrane</keyword>
<gene>
    <name evidence="2" type="ORF">PUN28_018622</name>
</gene>
<feature type="transmembrane region" description="Helical" evidence="1">
    <location>
        <begin position="20"/>
        <end position="41"/>
    </location>
</feature>
<accession>A0AAW2EER4</accession>
<proteinExistence type="predicted"/>
<organism evidence="2 3">
    <name type="scientific">Cardiocondyla obscurior</name>
    <dbReference type="NCBI Taxonomy" id="286306"/>
    <lineage>
        <taxon>Eukaryota</taxon>
        <taxon>Metazoa</taxon>
        <taxon>Ecdysozoa</taxon>
        <taxon>Arthropoda</taxon>
        <taxon>Hexapoda</taxon>
        <taxon>Insecta</taxon>
        <taxon>Pterygota</taxon>
        <taxon>Neoptera</taxon>
        <taxon>Endopterygota</taxon>
        <taxon>Hymenoptera</taxon>
        <taxon>Apocrita</taxon>
        <taxon>Aculeata</taxon>
        <taxon>Formicoidea</taxon>
        <taxon>Formicidae</taxon>
        <taxon>Myrmicinae</taxon>
        <taxon>Cardiocondyla</taxon>
    </lineage>
</organism>
<keyword evidence="1" id="KW-0472">Membrane</keyword>
<evidence type="ECO:0000256" key="1">
    <source>
        <dbReference type="SAM" id="Phobius"/>
    </source>
</evidence>